<dbReference type="SUPFAM" id="SSF140500">
    <property type="entry name" value="BAS1536-like"/>
    <property type="match status" value="1"/>
</dbReference>
<sequence length="59" mass="6807">MNSEEKLDKYKREAIVLSIVKKRSEMLQQAQKNGLAAQETVNCSQELDELMNRLVLLNN</sequence>
<dbReference type="AlphaFoldDB" id="A0A511ZDV1"/>
<evidence type="ECO:0000313" key="1">
    <source>
        <dbReference type="EMBL" id="GEN85619.1"/>
    </source>
</evidence>
<evidence type="ECO:0000313" key="2">
    <source>
        <dbReference type="Proteomes" id="UP000321558"/>
    </source>
</evidence>
<dbReference type="Proteomes" id="UP000321558">
    <property type="component" value="Unassembled WGS sequence"/>
</dbReference>
<dbReference type="Gene3D" id="4.10.280.10">
    <property type="entry name" value="Helix-loop-helix DNA-binding domain"/>
    <property type="match status" value="1"/>
</dbReference>
<dbReference type="EMBL" id="BJYM01000001">
    <property type="protein sequence ID" value="GEN85619.1"/>
    <property type="molecule type" value="Genomic_DNA"/>
</dbReference>
<comment type="caution">
    <text evidence="1">The sequence shown here is derived from an EMBL/GenBank/DDBJ whole genome shotgun (WGS) entry which is preliminary data.</text>
</comment>
<dbReference type="STRING" id="582851.GCA_900162665_02589"/>
<dbReference type="InterPro" id="IPR037208">
    <property type="entry name" value="Spo0E-like_sf"/>
</dbReference>
<dbReference type="InterPro" id="IPR018540">
    <property type="entry name" value="Spo0E-like"/>
</dbReference>
<dbReference type="Pfam" id="PF09388">
    <property type="entry name" value="SpoOE-like"/>
    <property type="match status" value="1"/>
</dbReference>
<dbReference type="OrthoDB" id="2973153at2"/>
<gene>
    <name evidence="1" type="ORF">OSO01_03580</name>
</gene>
<dbReference type="RefSeq" id="WP_147208013.1">
    <property type="nucleotide sequence ID" value="NZ_BJYM01000001.1"/>
</dbReference>
<name>A0A511ZDV1_9BACI</name>
<evidence type="ECO:0008006" key="3">
    <source>
        <dbReference type="Google" id="ProtNLM"/>
    </source>
</evidence>
<keyword evidence="2" id="KW-1185">Reference proteome</keyword>
<accession>A0A511ZDV1</accession>
<dbReference type="InterPro" id="IPR036638">
    <property type="entry name" value="HLH_DNA-bd_sf"/>
</dbReference>
<proteinExistence type="predicted"/>
<dbReference type="GO" id="GO:0043937">
    <property type="term" value="P:regulation of sporulation"/>
    <property type="evidence" value="ECO:0007669"/>
    <property type="project" value="InterPro"/>
</dbReference>
<protein>
    <recommendedName>
        <fullName evidence="3">Aspartyl-phosphate phosphatase Spo0E family protein</fullName>
    </recommendedName>
</protein>
<reference evidence="1 2" key="1">
    <citation type="submission" date="2019-07" db="EMBL/GenBank/DDBJ databases">
        <title>Whole genome shotgun sequence of Oceanobacillus sojae NBRC 105379.</title>
        <authorList>
            <person name="Hosoyama A."/>
            <person name="Uohara A."/>
            <person name="Ohji S."/>
            <person name="Ichikawa N."/>
        </authorList>
    </citation>
    <scope>NUCLEOTIDE SEQUENCE [LARGE SCALE GENOMIC DNA]</scope>
    <source>
        <strain evidence="1 2">NBRC 105379</strain>
    </source>
</reference>
<dbReference type="GO" id="GO:0046983">
    <property type="term" value="F:protein dimerization activity"/>
    <property type="evidence" value="ECO:0007669"/>
    <property type="project" value="InterPro"/>
</dbReference>
<organism evidence="1 2">
    <name type="scientific">Oceanobacillus sojae</name>
    <dbReference type="NCBI Taxonomy" id="582851"/>
    <lineage>
        <taxon>Bacteria</taxon>
        <taxon>Bacillati</taxon>
        <taxon>Bacillota</taxon>
        <taxon>Bacilli</taxon>
        <taxon>Bacillales</taxon>
        <taxon>Bacillaceae</taxon>
        <taxon>Oceanobacillus</taxon>
    </lineage>
</organism>